<evidence type="ECO:0000313" key="2">
    <source>
        <dbReference type="EMBL" id="PVW14140.1"/>
    </source>
</evidence>
<evidence type="ECO:0000256" key="1">
    <source>
        <dbReference type="SAM" id="MobiDB-lite"/>
    </source>
</evidence>
<dbReference type="Proteomes" id="UP000245962">
    <property type="component" value="Unassembled WGS sequence"/>
</dbReference>
<comment type="caution">
    <text evidence="2">The sequence shown here is derived from an EMBL/GenBank/DDBJ whole genome shotgun (WGS) entry which is preliminary data.</text>
</comment>
<feature type="region of interest" description="Disordered" evidence="1">
    <location>
        <begin position="15"/>
        <end position="41"/>
    </location>
</feature>
<dbReference type="AlphaFoldDB" id="A0A2U0HZH2"/>
<gene>
    <name evidence="2" type="ORF">DDV96_10010</name>
</gene>
<sequence length="108" mass="12594">MTTITLSIMNTEEKQNPKYVAGSDEAQQEKYTGKTGKADKEEAKFRRGDDNRLEMLGKKWKQIRDPFLEKHNLSFSEDESRDFSETVSCIAEQTGMNRKEVLQKIEDW</sequence>
<name>A0A2U0HZH2_9FLAO</name>
<proteinExistence type="predicted"/>
<protein>
    <recommendedName>
        <fullName evidence="4">General stress protein CsbD</fullName>
    </recommendedName>
</protein>
<feature type="compositionally biased region" description="Basic and acidic residues" evidence="1">
    <location>
        <begin position="27"/>
        <end position="41"/>
    </location>
</feature>
<dbReference type="EMBL" id="QEHR01000006">
    <property type="protein sequence ID" value="PVW14140.1"/>
    <property type="molecule type" value="Genomic_DNA"/>
</dbReference>
<evidence type="ECO:0008006" key="4">
    <source>
        <dbReference type="Google" id="ProtNLM"/>
    </source>
</evidence>
<keyword evidence="3" id="KW-1185">Reference proteome</keyword>
<accession>A0A2U0HZH2</accession>
<reference evidence="2 3" key="1">
    <citation type="submission" date="2018-04" db="EMBL/GenBank/DDBJ databases">
        <title>Marixanthomonas spongiae HN-E44 sp. nov., isolated from a marine sponge.</title>
        <authorList>
            <person name="Luo L."/>
            <person name="Zhuang L."/>
        </authorList>
    </citation>
    <scope>NUCLEOTIDE SEQUENCE [LARGE SCALE GENOMIC DNA]</scope>
    <source>
        <strain evidence="2 3">HN-E44</strain>
    </source>
</reference>
<organism evidence="2 3">
    <name type="scientific">Marixanthomonas spongiae</name>
    <dbReference type="NCBI Taxonomy" id="2174845"/>
    <lineage>
        <taxon>Bacteria</taxon>
        <taxon>Pseudomonadati</taxon>
        <taxon>Bacteroidota</taxon>
        <taxon>Flavobacteriia</taxon>
        <taxon>Flavobacteriales</taxon>
        <taxon>Flavobacteriaceae</taxon>
        <taxon>Marixanthomonas</taxon>
    </lineage>
</organism>
<evidence type="ECO:0000313" key="3">
    <source>
        <dbReference type="Proteomes" id="UP000245962"/>
    </source>
</evidence>